<sequence length="196" mass="21348">MNGFVRRALPATLPRGVRESCEADLPAMMEIFNETAGTGANSPVTRPMTLEEVTFYINLYKRDGLPVYVLERGGEVVGWLSINRFSWGTQACRNTGETAIYVRADRHGSGIGVRLGHATVILGRQFGLETLVAWIMAANVPSQHIVQSIGAVQWARLPNIARFGEERADVLLFGLPLYETLAEPSPVATAPDSAAH</sequence>
<keyword evidence="2" id="KW-0808">Transferase</keyword>
<dbReference type="RefSeq" id="WP_186676777.1">
    <property type="nucleotide sequence ID" value="NZ_CP077093.1"/>
</dbReference>
<dbReference type="PROSITE" id="PS51186">
    <property type="entry name" value="GNAT"/>
    <property type="match status" value="1"/>
</dbReference>
<name>A0A9E6PQY9_9PSED</name>
<reference evidence="2 3" key="1">
    <citation type="journal article" date="2020" name="Microorganisms">
        <title>Reliable Identification of Environmental Pseudomonas Isolates Using the rpoD Gene.</title>
        <authorList>
            <consortium name="The Broad Institute Genome Sequencing Platform"/>
            <person name="Girard L."/>
            <person name="Lood C."/>
            <person name="Rokni-Zadeh H."/>
            <person name="van Noort V."/>
            <person name="Lavigne R."/>
            <person name="De Mot R."/>
        </authorList>
    </citation>
    <scope>NUCLEOTIDE SEQUENCE [LARGE SCALE GENOMIC DNA]</scope>
    <source>
        <strain evidence="2 3">RW8P3</strain>
    </source>
</reference>
<dbReference type="InterPro" id="IPR016181">
    <property type="entry name" value="Acyl_CoA_acyltransferase"/>
</dbReference>
<dbReference type="EC" id="2.3.1.-" evidence="2"/>
<proteinExistence type="predicted"/>
<keyword evidence="2" id="KW-0012">Acyltransferase</keyword>
<keyword evidence="3" id="KW-1185">Reference proteome</keyword>
<evidence type="ECO:0000313" key="3">
    <source>
        <dbReference type="Proteomes" id="UP000634530"/>
    </source>
</evidence>
<dbReference type="Gene3D" id="3.40.630.30">
    <property type="match status" value="1"/>
</dbReference>
<dbReference type="CDD" id="cd04301">
    <property type="entry name" value="NAT_SF"/>
    <property type="match status" value="1"/>
</dbReference>
<dbReference type="EMBL" id="CP077093">
    <property type="protein sequence ID" value="QXI31269.1"/>
    <property type="molecule type" value="Genomic_DNA"/>
</dbReference>
<dbReference type="KEGG" id="pvw:HU752_015635"/>
<dbReference type="InterPro" id="IPR000182">
    <property type="entry name" value="GNAT_dom"/>
</dbReference>
<dbReference type="Proteomes" id="UP000634530">
    <property type="component" value="Chromosome"/>
</dbReference>
<dbReference type="AlphaFoldDB" id="A0A9E6PQY9"/>
<feature type="domain" description="N-acetyltransferase" evidence="1">
    <location>
        <begin position="15"/>
        <end position="184"/>
    </location>
</feature>
<dbReference type="SUPFAM" id="SSF55729">
    <property type="entry name" value="Acyl-CoA N-acyltransferases (Nat)"/>
    <property type="match status" value="1"/>
</dbReference>
<reference evidence="2 3" key="2">
    <citation type="journal article" date="2021" name="Microorganisms">
        <title>The Ever-Expanding Pseudomonas Genus: Description of 43 New Species and Partition of the Pseudomonas putida Group.</title>
        <authorList>
            <person name="Girard L."/>
            <person name="Lood C."/>
            <person name="Hofte M."/>
            <person name="Vandamme P."/>
            <person name="Rokni-Zadeh H."/>
            <person name="van Noort V."/>
            <person name="Lavigne R."/>
            <person name="De Mot R."/>
        </authorList>
    </citation>
    <scope>NUCLEOTIDE SEQUENCE [LARGE SCALE GENOMIC DNA]</scope>
    <source>
        <strain evidence="2 3">RW8P3</strain>
    </source>
</reference>
<organism evidence="2 3">
    <name type="scientific">Pseudomonas vanderleydeniana</name>
    <dbReference type="NCBI Taxonomy" id="2745495"/>
    <lineage>
        <taxon>Bacteria</taxon>
        <taxon>Pseudomonadati</taxon>
        <taxon>Pseudomonadota</taxon>
        <taxon>Gammaproteobacteria</taxon>
        <taxon>Pseudomonadales</taxon>
        <taxon>Pseudomonadaceae</taxon>
        <taxon>Pseudomonas</taxon>
    </lineage>
</organism>
<protein>
    <submittedName>
        <fullName evidence="2">GNAT family N-acetyltransferase</fullName>
        <ecNumber evidence="2">2.3.1.-</ecNumber>
    </submittedName>
</protein>
<evidence type="ECO:0000313" key="2">
    <source>
        <dbReference type="EMBL" id="QXI31269.1"/>
    </source>
</evidence>
<gene>
    <name evidence="2" type="ORF">HU752_015635</name>
</gene>
<accession>A0A9E6PQY9</accession>
<dbReference type="GO" id="GO:0016747">
    <property type="term" value="F:acyltransferase activity, transferring groups other than amino-acyl groups"/>
    <property type="evidence" value="ECO:0007669"/>
    <property type="project" value="InterPro"/>
</dbReference>
<dbReference type="Pfam" id="PF13302">
    <property type="entry name" value="Acetyltransf_3"/>
    <property type="match status" value="1"/>
</dbReference>
<evidence type="ECO:0000259" key="1">
    <source>
        <dbReference type="PROSITE" id="PS51186"/>
    </source>
</evidence>